<accession>A0A0U5JCP8</accession>
<dbReference type="KEGG" id="pnl:PNK_2168"/>
<protein>
    <submittedName>
        <fullName evidence="1">Uncharacterized protein</fullName>
    </submittedName>
</protein>
<proteinExistence type="predicted"/>
<dbReference type="EMBL" id="LN879502">
    <property type="protein sequence ID" value="CUI17769.1"/>
    <property type="molecule type" value="Genomic_DNA"/>
</dbReference>
<dbReference type="AlphaFoldDB" id="A0A0U5JCP8"/>
<organism evidence="1 2">
    <name type="scientific">Candidatus Protochlamydia naegleriophila</name>
    <dbReference type="NCBI Taxonomy" id="389348"/>
    <lineage>
        <taxon>Bacteria</taxon>
        <taxon>Pseudomonadati</taxon>
        <taxon>Chlamydiota</taxon>
        <taxon>Chlamydiia</taxon>
        <taxon>Parachlamydiales</taxon>
        <taxon>Parachlamydiaceae</taxon>
        <taxon>Candidatus Protochlamydia</taxon>
    </lineage>
</organism>
<evidence type="ECO:0000313" key="1">
    <source>
        <dbReference type="EMBL" id="CUI17769.1"/>
    </source>
</evidence>
<dbReference type="PATRIC" id="fig|389348.3.peg.2436"/>
<keyword evidence="2" id="KW-1185">Reference proteome</keyword>
<evidence type="ECO:0000313" key="2">
    <source>
        <dbReference type="Proteomes" id="UP000069902"/>
    </source>
</evidence>
<dbReference type="InParanoid" id="A0A0U5JCP8"/>
<name>A0A0U5JCP8_9BACT</name>
<reference evidence="2" key="1">
    <citation type="submission" date="2015-09" db="EMBL/GenBank/DDBJ databases">
        <authorList>
            <person name="Bertelli C."/>
        </authorList>
    </citation>
    <scope>NUCLEOTIDE SEQUENCE [LARGE SCALE GENOMIC DNA]</scope>
    <source>
        <strain evidence="2">KNic</strain>
    </source>
</reference>
<sequence>MVNFIVNIDRKIEMCSQEEVRANLMHIGNIFHGRPVKPLINLKNSSICIHYIFTKMNGHSKQCFEAILADLTVIRLTVGSSKQVYTLSQTAHFLNQIGQQILKVPLENGGFFCVYLNACRRFNAHAKAEKVLMTPHPLSRLIAVSDLFKHVISFLTIPETCQLSRCTKEVQRLVLESIHEQKKCEQVSELKKIFNLVSLACEEIVVNMNGAFHLPAYPSRHFKTRKVENCLRVFRERKPVNTFHIVSQINLANGFRFKSTLGDLKSTMMGVDYNKLLELDMCALNRIREALKALEGIVKNEGLFEGIDGISVALIRRFIDLLDTIMIIASIAEYKSKILKYYSGLHRDETGMWRRMPNLNFSKIQQVVQMRMREGRKNLGISYDTIKVFSCSATHPKSLDNLIRRVRKWQLP</sequence>
<dbReference type="RefSeq" id="WP_059061983.1">
    <property type="nucleotide sequence ID" value="NZ_LN879502.1"/>
</dbReference>
<gene>
    <name evidence="1" type="ORF">PNK_2168</name>
</gene>
<dbReference type="Proteomes" id="UP000069902">
    <property type="component" value="Chromosome cPNK"/>
</dbReference>